<evidence type="ECO:0000313" key="2">
    <source>
        <dbReference type="Proteomes" id="UP000009168"/>
    </source>
</evidence>
<dbReference type="KEGG" id="tet:TTHERM_000655619"/>
<organism evidence="1 2">
    <name type="scientific">Tetrahymena thermophila (strain SB210)</name>
    <dbReference type="NCBI Taxonomy" id="312017"/>
    <lineage>
        <taxon>Eukaryota</taxon>
        <taxon>Sar</taxon>
        <taxon>Alveolata</taxon>
        <taxon>Ciliophora</taxon>
        <taxon>Intramacronucleata</taxon>
        <taxon>Oligohymenophorea</taxon>
        <taxon>Hymenostomatida</taxon>
        <taxon>Tetrahymenina</taxon>
        <taxon>Tetrahymenidae</taxon>
        <taxon>Tetrahymena</taxon>
    </lineage>
</organism>
<evidence type="ECO:0000313" key="1">
    <source>
        <dbReference type="EMBL" id="EWS72311.1"/>
    </source>
</evidence>
<proteinExistence type="predicted"/>
<gene>
    <name evidence="1" type="ORF">TTHERM_000655619</name>
</gene>
<dbReference type="RefSeq" id="XP_012655145.1">
    <property type="nucleotide sequence ID" value="XM_012799691.1"/>
</dbReference>
<accession>W7XEL2</accession>
<sequence length="110" mass="13073">MQNSLFPNTMKKTVFKKIIIAVIENMKIFSQSEREFQFIIKNLQYYGVELCIVILDETISIQESHQYQNIIIDNKQVVSFFHNCKSLLVYLNSSRYSKFHDSSLLYCENF</sequence>
<keyword evidence="2" id="KW-1185">Reference proteome</keyword>
<dbReference type="GeneID" id="24440056"/>
<dbReference type="InParanoid" id="W7XEL2"/>
<dbReference type="EMBL" id="GG662502">
    <property type="protein sequence ID" value="EWS72311.1"/>
    <property type="molecule type" value="Genomic_DNA"/>
</dbReference>
<reference evidence="2" key="1">
    <citation type="journal article" date="2006" name="PLoS Biol.">
        <title>Macronuclear genome sequence of the ciliate Tetrahymena thermophila, a model eukaryote.</title>
        <authorList>
            <person name="Eisen J.A."/>
            <person name="Coyne R.S."/>
            <person name="Wu M."/>
            <person name="Wu D."/>
            <person name="Thiagarajan M."/>
            <person name="Wortman J.R."/>
            <person name="Badger J.H."/>
            <person name="Ren Q."/>
            <person name="Amedeo P."/>
            <person name="Jones K.M."/>
            <person name="Tallon L.J."/>
            <person name="Delcher A.L."/>
            <person name="Salzberg S.L."/>
            <person name="Silva J.C."/>
            <person name="Haas B.J."/>
            <person name="Majoros W.H."/>
            <person name="Farzad M."/>
            <person name="Carlton J.M."/>
            <person name="Smith R.K. Jr."/>
            <person name="Garg J."/>
            <person name="Pearlman R.E."/>
            <person name="Karrer K.M."/>
            <person name="Sun L."/>
            <person name="Manning G."/>
            <person name="Elde N.C."/>
            <person name="Turkewitz A.P."/>
            <person name="Asai D.J."/>
            <person name="Wilkes D.E."/>
            <person name="Wang Y."/>
            <person name="Cai H."/>
            <person name="Collins K."/>
            <person name="Stewart B.A."/>
            <person name="Lee S.R."/>
            <person name="Wilamowska K."/>
            <person name="Weinberg Z."/>
            <person name="Ruzzo W.L."/>
            <person name="Wloga D."/>
            <person name="Gaertig J."/>
            <person name="Frankel J."/>
            <person name="Tsao C.-C."/>
            <person name="Gorovsky M.A."/>
            <person name="Keeling P.J."/>
            <person name="Waller R.F."/>
            <person name="Patron N.J."/>
            <person name="Cherry J.M."/>
            <person name="Stover N.A."/>
            <person name="Krieger C.J."/>
            <person name="del Toro C."/>
            <person name="Ryder H.F."/>
            <person name="Williamson S.C."/>
            <person name="Barbeau R.A."/>
            <person name="Hamilton E.P."/>
            <person name="Orias E."/>
        </authorList>
    </citation>
    <scope>NUCLEOTIDE SEQUENCE [LARGE SCALE GENOMIC DNA]</scope>
    <source>
        <strain evidence="2">SB210</strain>
    </source>
</reference>
<name>W7XEL2_TETTS</name>
<dbReference type="Proteomes" id="UP000009168">
    <property type="component" value="Unassembled WGS sequence"/>
</dbReference>
<protein>
    <submittedName>
        <fullName evidence="1">Uncharacterized protein</fullName>
    </submittedName>
</protein>
<dbReference type="AlphaFoldDB" id="W7XEL2"/>